<reference evidence="1" key="1">
    <citation type="submission" date="2021-02" db="EMBL/GenBank/DDBJ databases">
        <title>Natronogracilivirga saccharolytica gen. nov. sp. nov. a new anaerobic, haloalkiliphilic carbohydrate-fermenting bacterium from soda lake and proposing of Cyclonatronumiaceae fam. nov. in the phylum Balneolaeota.</title>
        <authorList>
            <person name="Zhilina T.N."/>
            <person name="Sorokin D.Y."/>
            <person name="Zavarzina D.G."/>
            <person name="Toshchakov S.V."/>
            <person name="Kublanov I.V."/>
        </authorList>
    </citation>
    <scope>NUCLEOTIDE SEQUENCE</scope>
    <source>
        <strain evidence="1">Z-1702</strain>
    </source>
</reference>
<evidence type="ECO:0000313" key="1">
    <source>
        <dbReference type="EMBL" id="MBP3191890.1"/>
    </source>
</evidence>
<proteinExistence type="predicted"/>
<gene>
    <name evidence="1" type="ORF">NATSA_04345</name>
</gene>
<evidence type="ECO:0000313" key="2">
    <source>
        <dbReference type="Proteomes" id="UP000673975"/>
    </source>
</evidence>
<dbReference type="EMBL" id="JAFIDN010000002">
    <property type="protein sequence ID" value="MBP3191890.1"/>
    <property type="molecule type" value="Genomic_DNA"/>
</dbReference>
<organism evidence="1 2">
    <name type="scientific">Natronogracilivirga saccharolytica</name>
    <dbReference type="NCBI Taxonomy" id="2812953"/>
    <lineage>
        <taxon>Bacteria</taxon>
        <taxon>Pseudomonadati</taxon>
        <taxon>Balneolota</taxon>
        <taxon>Balneolia</taxon>
        <taxon>Balneolales</taxon>
        <taxon>Cyclonatronaceae</taxon>
        <taxon>Natronogracilivirga</taxon>
    </lineage>
</organism>
<dbReference type="AlphaFoldDB" id="A0A8J7RHE8"/>
<comment type="caution">
    <text evidence="1">The sequence shown here is derived from an EMBL/GenBank/DDBJ whole genome shotgun (WGS) entry which is preliminary data.</text>
</comment>
<protein>
    <submittedName>
        <fullName evidence="1">Uncharacterized protein</fullName>
    </submittedName>
</protein>
<name>A0A8J7RHE8_9BACT</name>
<keyword evidence="2" id="KW-1185">Reference proteome</keyword>
<sequence>MPESILLAFEHIIKRRTSVATKPKSMDQIRSLLQQKANFPFASLTTTRKRLLMPLITCNLYRYLQQDIGSVSAIDLGACAKAKKKKLMKNFKSKFSGGQELTRFSRWVIGWDCSMAFVPVDSPFPLFQIDRFSFEYSGEGRFSPECCLESSWRGLLRHDRALF</sequence>
<dbReference type="Proteomes" id="UP000673975">
    <property type="component" value="Unassembled WGS sequence"/>
</dbReference>
<accession>A0A8J7RHE8</accession>